<evidence type="ECO:0000256" key="1">
    <source>
        <dbReference type="SAM" id="MobiDB-lite"/>
    </source>
</evidence>
<reference evidence="2" key="1">
    <citation type="submission" date="2014-05" db="EMBL/GenBank/DDBJ databases">
        <authorList>
            <person name="Chronopoulou M."/>
        </authorList>
    </citation>
    <scope>NUCLEOTIDE SEQUENCE</scope>
    <source>
        <tissue evidence="2">Whole organism</tissue>
    </source>
</reference>
<sequence>FVIATHNIHLKSRTHILPHGENVPPNKPPYKNVAFPPKKCTSYCTYRGGRKESAQRSIQTCTRENVPHNSPPCSISSKKCTLS</sequence>
<accession>A0A0K2UQL0</accession>
<feature type="non-terminal residue" evidence="2">
    <location>
        <position position="1"/>
    </location>
</feature>
<evidence type="ECO:0000313" key="2">
    <source>
        <dbReference type="EMBL" id="CDW40533.1"/>
    </source>
</evidence>
<feature type="region of interest" description="Disordered" evidence="1">
    <location>
        <begin position="62"/>
        <end position="83"/>
    </location>
</feature>
<dbReference type="EMBL" id="HACA01023172">
    <property type="protein sequence ID" value="CDW40533.1"/>
    <property type="molecule type" value="Transcribed_RNA"/>
</dbReference>
<protein>
    <submittedName>
        <fullName evidence="2">Uncharacterized protein</fullName>
    </submittedName>
</protein>
<name>A0A0K2UQL0_LEPSM</name>
<dbReference type="AlphaFoldDB" id="A0A0K2UQL0"/>
<organism evidence="2">
    <name type="scientific">Lepeophtheirus salmonis</name>
    <name type="common">Salmon louse</name>
    <name type="synonym">Caligus salmonis</name>
    <dbReference type="NCBI Taxonomy" id="72036"/>
    <lineage>
        <taxon>Eukaryota</taxon>
        <taxon>Metazoa</taxon>
        <taxon>Ecdysozoa</taxon>
        <taxon>Arthropoda</taxon>
        <taxon>Crustacea</taxon>
        <taxon>Multicrustacea</taxon>
        <taxon>Hexanauplia</taxon>
        <taxon>Copepoda</taxon>
        <taxon>Siphonostomatoida</taxon>
        <taxon>Caligidae</taxon>
        <taxon>Lepeophtheirus</taxon>
    </lineage>
</organism>
<proteinExistence type="predicted"/>